<name>A0A554MTT5_9EURY</name>
<keyword evidence="3" id="KW-1185">Reference proteome</keyword>
<dbReference type="Gene3D" id="1.10.10.10">
    <property type="entry name" value="Winged helix-like DNA-binding domain superfamily/Winged helix DNA-binding domain"/>
    <property type="match status" value="1"/>
</dbReference>
<sequence>MVDSMAEMLGRDLECESLLDCFHGLNDLDRRVFRLLVEADEPLTVDELAEAIDRERTTAYRSLQRLQQAGIVEKDQRSFESGSYYHVFSPAAPDEIADEMQRLLNDWYAMMGQLIAEFREKYDEVETDGERAAPPDLE</sequence>
<evidence type="ECO:0000313" key="3">
    <source>
        <dbReference type="Proteomes" id="UP000319894"/>
    </source>
</evidence>
<dbReference type="InterPro" id="IPR001845">
    <property type="entry name" value="HTH_ArsR_DNA-bd_dom"/>
</dbReference>
<dbReference type="GO" id="GO:0003700">
    <property type="term" value="F:DNA-binding transcription factor activity"/>
    <property type="evidence" value="ECO:0007669"/>
    <property type="project" value="InterPro"/>
</dbReference>
<dbReference type="Pfam" id="PF01978">
    <property type="entry name" value="TrmB"/>
    <property type="match status" value="1"/>
</dbReference>
<dbReference type="SMART" id="SM00418">
    <property type="entry name" value="HTH_ARSR"/>
    <property type="match status" value="1"/>
</dbReference>
<dbReference type="CDD" id="cd00090">
    <property type="entry name" value="HTH_ARSR"/>
    <property type="match status" value="1"/>
</dbReference>
<evidence type="ECO:0000259" key="1">
    <source>
        <dbReference type="SMART" id="SM00418"/>
    </source>
</evidence>
<dbReference type="InterPro" id="IPR002831">
    <property type="entry name" value="Tscrpt_reg_TrmB_N"/>
</dbReference>
<dbReference type="Proteomes" id="UP000319894">
    <property type="component" value="Unassembled WGS sequence"/>
</dbReference>
<dbReference type="OrthoDB" id="9141at2157"/>
<dbReference type="InterPro" id="IPR011991">
    <property type="entry name" value="ArsR-like_HTH"/>
</dbReference>
<dbReference type="RefSeq" id="WP_144263735.1">
    <property type="nucleotide sequence ID" value="NZ_QMDX01000043.1"/>
</dbReference>
<gene>
    <name evidence="2" type="ORF">DP107_19395</name>
</gene>
<dbReference type="AlphaFoldDB" id="A0A554MTT5"/>
<dbReference type="EMBL" id="QMDX01000043">
    <property type="protein sequence ID" value="TSD08544.1"/>
    <property type="molecule type" value="Genomic_DNA"/>
</dbReference>
<accession>A0A554MTT5</accession>
<feature type="domain" description="HTH arsR-type" evidence="1">
    <location>
        <begin position="20"/>
        <end position="105"/>
    </location>
</feature>
<dbReference type="InterPro" id="IPR036388">
    <property type="entry name" value="WH-like_DNA-bd_sf"/>
</dbReference>
<evidence type="ECO:0000313" key="2">
    <source>
        <dbReference type="EMBL" id="TSD08544.1"/>
    </source>
</evidence>
<organism evidence="2 3">
    <name type="scientific">Haloglomus irregulare</name>
    <dbReference type="NCBI Taxonomy" id="2234134"/>
    <lineage>
        <taxon>Archaea</taxon>
        <taxon>Methanobacteriati</taxon>
        <taxon>Methanobacteriota</taxon>
        <taxon>Stenosarchaea group</taxon>
        <taxon>Halobacteria</taxon>
        <taxon>Halobacteriales</taxon>
        <taxon>Natronomonadaceae</taxon>
        <taxon>Haloglomus</taxon>
    </lineage>
</organism>
<dbReference type="InParanoid" id="A0A554MTT5"/>
<dbReference type="SUPFAM" id="SSF46785">
    <property type="entry name" value="Winged helix' DNA-binding domain"/>
    <property type="match status" value="1"/>
</dbReference>
<dbReference type="InterPro" id="IPR036390">
    <property type="entry name" value="WH_DNA-bd_sf"/>
</dbReference>
<protein>
    <submittedName>
        <fullName evidence="2">Transcriptional regulator</fullName>
    </submittedName>
</protein>
<proteinExistence type="predicted"/>
<reference evidence="2 3" key="1">
    <citation type="submission" date="2018-06" db="EMBL/GenBank/DDBJ databases">
        <title>Natronomonas sp. F16-60 a new haloarchaeon isolated from a solar saltern of Isla Cristina, Huelva, Spain.</title>
        <authorList>
            <person name="Duran-Viseras A."/>
            <person name="Sanchez-Porro C."/>
            <person name="Ventosa A."/>
        </authorList>
    </citation>
    <scope>NUCLEOTIDE SEQUENCE [LARGE SCALE GENOMIC DNA]</scope>
    <source>
        <strain evidence="2 3">F16-60</strain>
    </source>
</reference>
<comment type="caution">
    <text evidence="2">The sequence shown here is derived from an EMBL/GenBank/DDBJ whole genome shotgun (WGS) entry which is preliminary data.</text>
</comment>